<reference evidence="2 3" key="1">
    <citation type="journal article" date="2017" name="Nat. Ecol. Evol.">
        <title>Scallop genome provides insights into evolution of bilaterian karyotype and development.</title>
        <authorList>
            <person name="Wang S."/>
            <person name="Zhang J."/>
            <person name="Jiao W."/>
            <person name="Li J."/>
            <person name="Xun X."/>
            <person name="Sun Y."/>
            <person name="Guo X."/>
            <person name="Huan P."/>
            <person name="Dong B."/>
            <person name="Zhang L."/>
            <person name="Hu X."/>
            <person name="Sun X."/>
            <person name="Wang J."/>
            <person name="Zhao C."/>
            <person name="Wang Y."/>
            <person name="Wang D."/>
            <person name="Huang X."/>
            <person name="Wang R."/>
            <person name="Lv J."/>
            <person name="Li Y."/>
            <person name="Zhang Z."/>
            <person name="Liu B."/>
            <person name="Lu W."/>
            <person name="Hui Y."/>
            <person name="Liang J."/>
            <person name="Zhou Z."/>
            <person name="Hou R."/>
            <person name="Li X."/>
            <person name="Liu Y."/>
            <person name="Li H."/>
            <person name="Ning X."/>
            <person name="Lin Y."/>
            <person name="Zhao L."/>
            <person name="Xing Q."/>
            <person name="Dou J."/>
            <person name="Li Y."/>
            <person name="Mao J."/>
            <person name="Guo H."/>
            <person name="Dou H."/>
            <person name="Li T."/>
            <person name="Mu C."/>
            <person name="Jiang W."/>
            <person name="Fu Q."/>
            <person name="Fu X."/>
            <person name="Miao Y."/>
            <person name="Liu J."/>
            <person name="Yu Q."/>
            <person name="Li R."/>
            <person name="Liao H."/>
            <person name="Li X."/>
            <person name="Kong Y."/>
            <person name="Jiang Z."/>
            <person name="Chourrout D."/>
            <person name="Li R."/>
            <person name="Bao Z."/>
        </authorList>
    </citation>
    <scope>NUCLEOTIDE SEQUENCE [LARGE SCALE GENOMIC DNA]</scope>
    <source>
        <strain evidence="2 3">PY_sf001</strain>
    </source>
</reference>
<dbReference type="OrthoDB" id="425936at2759"/>
<sequence length="526" mass="58720">MVLSNNIGAVLTFAFVALFVCMPVSVQMIHLEKLSTVYLPHTYVNGVGQYMYDKDAAVMSTYDEHDSTVYAIGHEYLHVIDISNVTHPAIESKHQFFYAKLRAIEFCDDYLFIAMTGDKNTGRVEVYQIQHAPTEMLVLVHNITVGVKPEMIQATSNCRTVVVAMEGSPYNNGSDFVDPEGAVGIIRFTEAAGIGGSYQYTKLDFKKFDNIWQELVSSGVRFIYRENNNSFSNDVEPEYITFNKDESVAYIALQENNAIAEVDMATLEITDIHPLGYKNWTNSKLDVSDRDNMVNIRQWPVMGMYQPDAIKFITIGDKSYLLTANEGRAKDYSDIVGSGGFNEESRVADLTIDGKNAYLYFFGGFEKKVVSIIWRLMVSNLEGKHGDAYDDLYTFGGRSISLYDVSTFNQVYDSGSEIEEKIAQQYSGLFNANGKSQTSVVSESKDSRSDAKGPEVESLAVVQDGNTTVIFVGIERPGLIAVYSIPGDVSTIRFESLWSGITRTNDTFGNLYDQRLISDIGPDDLR</sequence>
<dbReference type="InterPro" id="IPR011048">
    <property type="entry name" value="Haem_d1_sf"/>
</dbReference>
<evidence type="ECO:0000313" key="3">
    <source>
        <dbReference type="Proteomes" id="UP000242188"/>
    </source>
</evidence>
<dbReference type="NCBIfam" id="NF038117">
    <property type="entry name" value="choice_anch_I"/>
    <property type="match status" value="1"/>
</dbReference>
<feature type="domain" description="Choice-of-anchor I" evidence="1">
    <location>
        <begin position="143"/>
        <end position="491"/>
    </location>
</feature>
<dbReference type="SUPFAM" id="SSF51004">
    <property type="entry name" value="C-terminal (heme d1) domain of cytochrome cd1-nitrite reductase"/>
    <property type="match status" value="1"/>
</dbReference>
<accession>A0A210R6J2</accession>
<evidence type="ECO:0000313" key="2">
    <source>
        <dbReference type="EMBL" id="OWF56632.1"/>
    </source>
</evidence>
<dbReference type="AlphaFoldDB" id="A0A210R6J2"/>
<protein>
    <submittedName>
        <fullName evidence="2">Mesenchyme-specific cell surface glycoprotein</fullName>
    </submittedName>
</protein>
<organism evidence="2 3">
    <name type="scientific">Mizuhopecten yessoensis</name>
    <name type="common">Japanese scallop</name>
    <name type="synonym">Patinopecten yessoensis</name>
    <dbReference type="NCBI Taxonomy" id="6573"/>
    <lineage>
        <taxon>Eukaryota</taxon>
        <taxon>Metazoa</taxon>
        <taxon>Spiralia</taxon>
        <taxon>Lophotrochozoa</taxon>
        <taxon>Mollusca</taxon>
        <taxon>Bivalvia</taxon>
        <taxon>Autobranchia</taxon>
        <taxon>Pteriomorphia</taxon>
        <taxon>Pectinida</taxon>
        <taxon>Pectinoidea</taxon>
        <taxon>Pectinidae</taxon>
        <taxon>Mizuhopecten</taxon>
    </lineage>
</organism>
<dbReference type="Proteomes" id="UP000242188">
    <property type="component" value="Unassembled WGS sequence"/>
</dbReference>
<name>A0A210R6J2_MIZYE</name>
<gene>
    <name evidence="2" type="ORF">KP79_PYT16234</name>
</gene>
<dbReference type="PANTHER" id="PTHR46928">
    <property type="entry name" value="MESENCHYME-SPECIFIC CELL SURFACE GLYCOPROTEIN"/>
    <property type="match status" value="1"/>
</dbReference>
<comment type="caution">
    <text evidence="2">The sequence shown here is derived from an EMBL/GenBank/DDBJ whole genome shotgun (WGS) entry which is preliminary data.</text>
</comment>
<dbReference type="STRING" id="6573.A0A210R6J2"/>
<dbReference type="InterPro" id="IPR055188">
    <property type="entry name" value="Choice_anch_I"/>
</dbReference>
<dbReference type="EMBL" id="NEDP02000123">
    <property type="protein sequence ID" value="OWF56632.1"/>
    <property type="molecule type" value="Genomic_DNA"/>
</dbReference>
<keyword evidence="3" id="KW-1185">Reference proteome</keyword>
<evidence type="ECO:0000259" key="1">
    <source>
        <dbReference type="Pfam" id="PF22494"/>
    </source>
</evidence>
<dbReference type="InterPro" id="IPR052956">
    <property type="entry name" value="Mesenchyme-surface_protein"/>
</dbReference>
<proteinExistence type="predicted"/>
<dbReference type="PANTHER" id="PTHR46928:SF1">
    <property type="entry name" value="MESENCHYME-SPECIFIC CELL SURFACE GLYCOPROTEIN"/>
    <property type="match status" value="1"/>
</dbReference>
<dbReference type="Pfam" id="PF22494">
    <property type="entry name" value="choice_anch_I"/>
    <property type="match status" value="1"/>
</dbReference>